<name>A0A6M5YYH7_9BACT</name>
<feature type="region of interest" description="Disordered" evidence="1">
    <location>
        <begin position="1"/>
        <end position="40"/>
    </location>
</feature>
<dbReference type="KEGG" id="ftj:FTUN_6110"/>
<dbReference type="Proteomes" id="UP000503447">
    <property type="component" value="Chromosome"/>
</dbReference>
<proteinExistence type="predicted"/>
<evidence type="ECO:0000256" key="1">
    <source>
        <dbReference type="SAM" id="MobiDB-lite"/>
    </source>
</evidence>
<accession>A0A6M5YYH7</accession>
<evidence type="ECO:0000313" key="3">
    <source>
        <dbReference type="Proteomes" id="UP000503447"/>
    </source>
</evidence>
<sequence length="40" mass="4562">MYSRESGRQTGARVKYVRPHRSAASNRPRIKMGGYPTEIP</sequence>
<dbReference type="EMBL" id="CP053452">
    <property type="protein sequence ID" value="QJW98520.1"/>
    <property type="molecule type" value="Genomic_DNA"/>
</dbReference>
<protein>
    <submittedName>
        <fullName evidence="2">Uncharacterized protein</fullName>
    </submittedName>
</protein>
<keyword evidence="3" id="KW-1185">Reference proteome</keyword>
<dbReference type="AlphaFoldDB" id="A0A6M5YYH7"/>
<reference evidence="3" key="1">
    <citation type="submission" date="2020-05" db="EMBL/GenBank/DDBJ databases">
        <title>Frigoriglobus tundricola gen. nov., sp. nov., a psychrotolerant cellulolytic planctomycete of the family Gemmataceae with two divergent copies of 16S rRNA gene.</title>
        <authorList>
            <person name="Kulichevskaya I.S."/>
            <person name="Ivanova A.A."/>
            <person name="Naumoff D.G."/>
            <person name="Beletsky A.V."/>
            <person name="Rijpstra W.I.C."/>
            <person name="Sinninghe Damste J.S."/>
            <person name="Mardanov A.V."/>
            <person name="Ravin N.V."/>
            <person name="Dedysh S.N."/>
        </authorList>
    </citation>
    <scope>NUCLEOTIDE SEQUENCE [LARGE SCALE GENOMIC DNA]</scope>
    <source>
        <strain evidence="3">PL17</strain>
    </source>
</reference>
<organism evidence="2 3">
    <name type="scientific">Frigoriglobus tundricola</name>
    <dbReference type="NCBI Taxonomy" id="2774151"/>
    <lineage>
        <taxon>Bacteria</taxon>
        <taxon>Pseudomonadati</taxon>
        <taxon>Planctomycetota</taxon>
        <taxon>Planctomycetia</taxon>
        <taxon>Gemmatales</taxon>
        <taxon>Gemmataceae</taxon>
        <taxon>Frigoriglobus</taxon>
    </lineage>
</organism>
<gene>
    <name evidence="2" type="ORF">FTUN_6110</name>
</gene>
<evidence type="ECO:0000313" key="2">
    <source>
        <dbReference type="EMBL" id="QJW98520.1"/>
    </source>
</evidence>